<dbReference type="Proteomes" id="UP001055460">
    <property type="component" value="Plasmid pA"/>
</dbReference>
<feature type="binding site" evidence="17">
    <location>
        <position position="61"/>
    </location>
    <ligand>
        <name>[4Fe-4S] cluster</name>
        <dbReference type="ChEBI" id="CHEBI:49883"/>
        <note>4Fe-4S-S-AdoMet</note>
    </ligand>
</feature>
<sequence>MLASALLKYGEMRLPRYTSYPTAPRFAADVDDHTYGDWLKAIPEGQNVSLYLHIPFCRSMCWYCGCHTTITKKDDPILDYLDVLRDEIRMVADTIGRPLPVSEVHFGGGTPTIIEPREFLALMTLMGERFALSPLANVAVEIDPRRLTLAMAEALGEGGVRRASLGVQSFDPVVQKAINRIQSEKQTAEAVDHLRGAGIGGINFDLIYGLPHQTVRSCVETVEAAVAMRPERFAVFGYAHVPSFKKHQRMIDENALPDSAARAEQAMAISEALVKAGYRQIGLDHFALPDDDLVTAQEAGQLRRNFQGYTTDTCETLIGFGASAIGRSHDGYVQNEVPPGVYASRIASGRLATTKGYRLTDEDRLRAAIIERLMCDFSADMSAIAAAHGRDWQSFVDGNSKLAELRKDSVIDIADGVITVRPEHRFVIRAVAAAFDAYIDESQRVHSKAA</sequence>
<evidence type="ECO:0000256" key="2">
    <source>
        <dbReference type="ARBA" id="ARBA00004785"/>
    </source>
</evidence>
<dbReference type="EC" id="1.3.98.3" evidence="15"/>
<dbReference type="GO" id="GO:0006782">
    <property type="term" value="P:protoporphyrinogen IX biosynthetic process"/>
    <property type="evidence" value="ECO:0007669"/>
    <property type="project" value="TreeGrafter"/>
</dbReference>
<dbReference type="GO" id="GO:0004109">
    <property type="term" value="F:coproporphyrinogen oxidase activity"/>
    <property type="evidence" value="ECO:0007669"/>
    <property type="project" value="InterPro"/>
</dbReference>
<keyword evidence="10 15" id="KW-0408">Iron</keyword>
<evidence type="ECO:0000256" key="3">
    <source>
        <dbReference type="ARBA" id="ARBA00005493"/>
    </source>
</evidence>
<evidence type="ECO:0000256" key="4">
    <source>
        <dbReference type="ARBA" id="ARBA00011245"/>
    </source>
</evidence>
<feature type="binding site" evidence="16">
    <location>
        <position position="168"/>
    </location>
    <ligand>
        <name>S-adenosyl-L-methionine</name>
        <dbReference type="ChEBI" id="CHEBI:59789"/>
        <label>2</label>
    </ligand>
</feature>
<dbReference type="PIRSF" id="PIRSF000167">
    <property type="entry name" value="HemN"/>
    <property type="match status" value="1"/>
</dbReference>
<dbReference type="CDD" id="cd01335">
    <property type="entry name" value="Radical_SAM"/>
    <property type="match status" value="1"/>
</dbReference>
<dbReference type="AlphaFoldDB" id="A0A9Q8YAW3"/>
<evidence type="ECO:0000256" key="15">
    <source>
        <dbReference type="PIRNR" id="PIRNR000167"/>
    </source>
</evidence>
<feature type="binding site" evidence="16">
    <location>
        <begin position="63"/>
        <end position="65"/>
    </location>
    <ligand>
        <name>S-adenosyl-L-methionine</name>
        <dbReference type="ChEBI" id="CHEBI:59789"/>
        <label>2</label>
    </ligand>
</feature>
<dbReference type="InterPro" id="IPR058240">
    <property type="entry name" value="rSAM_sf"/>
</dbReference>
<geneLocation type="plasmid" evidence="19 20">
    <name>pA</name>
</geneLocation>
<evidence type="ECO:0000256" key="14">
    <source>
        <dbReference type="ARBA" id="ARBA00048321"/>
    </source>
</evidence>
<dbReference type="PANTHER" id="PTHR13932:SF6">
    <property type="entry name" value="OXYGEN-INDEPENDENT COPROPORPHYRINOGEN III OXIDASE"/>
    <property type="match status" value="1"/>
</dbReference>
<evidence type="ECO:0000259" key="18">
    <source>
        <dbReference type="PROSITE" id="PS51918"/>
    </source>
</evidence>
<protein>
    <recommendedName>
        <fullName evidence="15">Coproporphyrinogen-III oxidase</fullName>
        <ecNumber evidence="15">1.3.98.3</ecNumber>
    </recommendedName>
</protein>
<keyword evidence="19" id="KW-0614">Plasmid</keyword>
<feature type="binding site" evidence="16">
    <location>
        <position position="108"/>
    </location>
    <ligand>
        <name>S-adenosyl-L-methionine</name>
        <dbReference type="ChEBI" id="CHEBI:59789"/>
        <label>1</label>
    </ligand>
</feature>
<feature type="binding site" evidence="16">
    <location>
        <position position="141"/>
    </location>
    <ligand>
        <name>S-adenosyl-L-methionine</name>
        <dbReference type="ChEBI" id="CHEBI:59789"/>
        <label>1</label>
    </ligand>
</feature>
<dbReference type="GO" id="GO:0051539">
    <property type="term" value="F:4 iron, 4 sulfur cluster binding"/>
    <property type="evidence" value="ECO:0007669"/>
    <property type="project" value="UniProtKB-KW"/>
</dbReference>
<dbReference type="EMBL" id="CP098808">
    <property type="protein sequence ID" value="USJ25443.1"/>
    <property type="molecule type" value="Genomic_DNA"/>
</dbReference>
<feature type="binding site" evidence="17">
    <location>
        <position position="57"/>
    </location>
    <ligand>
        <name>[4Fe-4S] cluster</name>
        <dbReference type="ChEBI" id="CHEBI:49883"/>
        <note>4Fe-4S-S-AdoMet</note>
    </ligand>
</feature>
<feature type="binding site" evidence="16">
    <location>
        <position position="180"/>
    </location>
    <ligand>
        <name>S-adenosyl-L-methionine</name>
        <dbReference type="ChEBI" id="CHEBI:59789"/>
        <label>2</label>
    </ligand>
</feature>
<name>A0A9Q8YAW3_ENSAD</name>
<dbReference type="PROSITE" id="PS51918">
    <property type="entry name" value="RADICAL_SAM"/>
    <property type="match status" value="1"/>
</dbReference>
<dbReference type="InterPro" id="IPR004558">
    <property type="entry name" value="Coprogen_oxidase_HemN"/>
</dbReference>
<proteinExistence type="inferred from homology"/>
<evidence type="ECO:0000256" key="12">
    <source>
        <dbReference type="ARBA" id="ARBA00023244"/>
    </source>
</evidence>
<comment type="catalytic activity">
    <reaction evidence="14 15">
        <text>coproporphyrinogen III + 2 S-adenosyl-L-methionine = protoporphyrinogen IX + 2 5'-deoxyadenosine + 2 L-methionine + 2 CO2</text>
        <dbReference type="Rhea" id="RHEA:15425"/>
        <dbReference type="ChEBI" id="CHEBI:16526"/>
        <dbReference type="ChEBI" id="CHEBI:17319"/>
        <dbReference type="ChEBI" id="CHEBI:57307"/>
        <dbReference type="ChEBI" id="CHEBI:57309"/>
        <dbReference type="ChEBI" id="CHEBI:57844"/>
        <dbReference type="ChEBI" id="CHEBI:59789"/>
        <dbReference type="EC" id="1.3.98.3"/>
    </reaction>
</comment>
<dbReference type="GO" id="GO:0046872">
    <property type="term" value="F:metal ion binding"/>
    <property type="evidence" value="ECO:0007669"/>
    <property type="project" value="UniProtKB-KW"/>
</dbReference>
<evidence type="ECO:0000256" key="16">
    <source>
        <dbReference type="PIRSR" id="PIRSR000167-1"/>
    </source>
</evidence>
<feature type="binding site" evidence="17">
    <location>
        <position position="64"/>
    </location>
    <ligand>
        <name>[4Fe-4S] cluster</name>
        <dbReference type="ChEBI" id="CHEBI:49883"/>
        <note>4Fe-4S-S-AdoMet</note>
    </ligand>
</feature>
<organism evidence="19 20">
    <name type="scientific">Ensifer adhaerens</name>
    <name type="common">Sinorhizobium morelense</name>
    <dbReference type="NCBI Taxonomy" id="106592"/>
    <lineage>
        <taxon>Bacteria</taxon>
        <taxon>Pseudomonadati</taxon>
        <taxon>Pseudomonadota</taxon>
        <taxon>Alphaproteobacteria</taxon>
        <taxon>Hyphomicrobiales</taxon>
        <taxon>Rhizobiaceae</taxon>
        <taxon>Sinorhizobium/Ensifer group</taxon>
        <taxon>Ensifer</taxon>
    </lineage>
</organism>
<dbReference type="SFLD" id="SFLDG01065">
    <property type="entry name" value="anaerobic_coproporphyrinogen-I"/>
    <property type="match status" value="1"/>
</dbReference>
<comment type="function">
    <text evidence="13">Involved in the heme biosynthesis. Catalyzes the anaerobic oxidative decarboxylation of propionate groups of rings A and B of coproporphyrinogen III to yield the vinyl groups in protoporphyrinogen IX.</text>
</comment>
<dbReference type="NCBIfam" id="TIGR00538">
    <property type="entry name" value="hemN"/>
    <property type="match status" value="1"/>
</dbReference>
<comment type="subcellular location">
    <subcellularLocation>
        <location evidence="1 15">Cytoplasm</location>
    </subcellularLocation>
</comment>
<keyword evidence="9 15" id="KW-0560">Oxidoreductase</keyword>
<dbReference type="InterPro" id="IPR006638">
    <property type="entry name" value="Elp3/MiaA/NifB-like_rSAM"/>
</dbReference>
<keyword evidence="5 15" id="KW-0004">4Fe-4S</keyword>
<comment type="cofactor">
    <cofactor evidence="15 17">
        <name>[4Fe-4S] cluster</name>
        <dbReference type="ChEBI" id="CHEBI:49883"/>
    </cofactor>
    <text evidence="15 17">Binds 1 [4Fe-4S] cluster. The cluster is coordinated with 3 cysteines and an exchangeable S-adenosyl-L-methionine.</text>
</comment>
<dbReference type="GO" id="GO:0005737">
    <property type="term" value="C:cytoplasm"/>
    <property type="evidence" value="ECO:0007669"/>
    <property type="project" value="UniProtKB-SubCell"/>
</dbReference>
<dbReference type="Gene3D" id="1.10.10.920">
    <property type="match status" value="1"/>
</dbReference>
<keyword evidence="6 15" id="KW-0963">Cytoplasm</keyword>
<feature type="domain" description="Radical SAM core" evidence="18">
    <location>
        <begin position="42"/>
        <end position="279"/>
    </location>
</feature>
<keyword evidence="11 15" id="KW-0411">Iron-sulfur</keyword>
<feature type="binding site" evidence="16">
    <location>
        <position position="51"/>
    </location>
    <ligand>
        <name>S-adenosyl-L-methionine</name>
        <dbReference type="ChEBI" id="CHEBI:59789"/>
        <label>1</label>
    </ligand>
</feature>
<dbReference type="Pfam" id="PF04055">
    <property type="entry name" value="Radical_SAM"/>
    <property type="match status" value="1"/>
</dbReference>
<feature type="binding site" evidence="16">
    <location>
        <position position="239"/>
    </location>
    <ligand>
        <name>S-adenosyl-L-methionine</name>
        <dbReference type="ChEBI" id="CHEBI:59789"/>
        <label>2</label>
    </ligand>
</feature>
<evidence type="ECO:0000313" key="19">
    <source>
        <dbReference type="EMBL" id="USJ25443.1"/>
    </source>
</evidence>
<feature type="binding site" evidence="16">
    <location>
        <position position="205"/>
    </location>
    <ligand>
        <name>S-adenosyl-L-methionine</name>
        <dbReference type="ChEBI" id="CHEBI:59789"/>
        <label>2</label>
    </ligand>
</feature>
<dbReference type="InterPro" id="IPR023404">
    <property type="entry name" value="rSAM_horseshoe"/>
</dbReference>
<keyword evidence="8 15" id="KW-0479">Metal-binding</keyword>
<dbReference type="SUPFAM" id="SSF102114">
    <property type="entry name" value="Radical SAM enzymes"/>
    <property type="match status" value="1"/>
</dbReference>
<comment type="subunit">
    <text evidence="4">Monomer.</text>
</comment>
<evidence type="ECO:0000256" key="8">
    <source>
        <dbReference type="ARBA" id="ARBA00022723"/>
    </source>
</evidence>
<comment type="similarity">
    <text evidence="3 15">Belongs to the anaerobic coproporphyrinogen-III oxidase family.</text>
</comment>
<comment type="pathway">
    <text evidence="2 15">Porphyrin-containing compound metabolism; protoporphyrin-IX biosynthesis; protoporphyrinogen-IX from coproporphyrinogen-III (AdoMet route): step 1/1.</text>
</comment>
<dbReference type="InterPro" id="IPR007197">
    <property type="entry name" value="rSAM"/>
</dbReference>
<evidence type="ECO:0000256" key="1">
    <source>
        <dbReference type="ARBA" id="ARBA00004496"/>
    </source>
</evidence>
<evidence type="ECO:0000256" key="5">
    <source>
        <dbReference type="ARBA" id="ARBA00022485"/>
    </source>
</evidence>
<keyword evidence="12 15" id="KW-0627">Porphyrin biosynthesis</keyword>
<dbReference type="RefSeq" id="WP_112976901.1">
    <property type="nucleotide sequence ID" value="NZ_CP098808.1"/>
</dbReference>
<feature type="binding site" evidence="16">
    <location>
        <position position="325"/>
    </location>
    <ligand>
        <name>S-adenosyl-L-methionine</name>
        <dbReference type="ChEBI" id="CHEBI:59789"/>
        <label>1</label>
    </ligand>
</feature>
<dbReference type="Gene3D" id="3.80.30.20">
    <property type="entry name" value="tm_1862 like domain"/>
    <property type="match status" value="1"/>
</dbReference>
<dbReference type="InterPro" id="IPR034505">
    <property type="entry name" value="Coproporphyrinogen-III_oxidase"/>
</dbReference>
<dbReference type="SFLD" id="SFLDS00029">
    <property type="entry name" value="Radical_SAM"/>
    <property type="match status" value="1"/>
</dbReference>
<evidence type="ECO:0000256" key="13">
    <source>
        <dbReference type="ARBA" id="ARBA00024295"/>
    </source>
</evidence>
<feature type="binding site" evidence="16">
    <location>
        <begin position="109"/>
        <end position="110"/>
    </location>
    <ligand>
        <name>S-adenosyl-L-methionine</name>
        <dbReference type="ChEBI" id="CHEBI:59789"/>
        <label>2</label>
    </ligand>
</feature>
<reference evidence="19" key="1">
    <citation type="submission" date="2022-06" db="EMBL/GenBank/DDBJ databases">
        <title>Physiological and biochemical characterization and genomic elucidation of a strain of the genus Ensifer adhaerens M8 that combines arsenic oxidation and chromium reduction.</title>
        <authorList>
            <person name="Li X."/>
            <person name="Yu c."/>
        </authorList>
    </citation>
    <scope>NUCLEOTIDE SEQUENCE</scope>
    <source>
        <strain evidence="19">M8</strain>
        <plasmid evidence="19">pA</plasmid>
    </source>
</reference>
<evidence type="ECO:0000256" key="17">
    <source>
        <dbReference type="PIRSR" id="PIRSR000167-2"/>
    </source>
</evidence>
<evidence type="ECO:0000256" key="10">
    <source>
        <dbReference type="ARBA" id="ARBA00023004"/>
    </source>
</evidence>
<dbReference type="PANTHER" id="PTHR13932">
    <property type="entry name" value="COPROPORPHYRINIGEN III OXIDASE"/>
    <property type="match status" value="1"/>
</dbReference>
<gene>
    <name evidence="19" type="primary">hemN</name>
    <name evidence="19" type="ORF">NE863_23360</name>
</gene>
<dbReference type="SMART" id="SM00729">
    <property type="entry name" value="Elp3"/>
    <property type="match status" value="1"/>
</dbReference>
<accession>A0A9Q8YAW3</accession>
<evidence type="ECO:0000256" key="6">
    <source>
        <dbReference type="ARBA" id="ARBA00022490"/>
    </source>
</evidence>
<evidence type="ECO:0000256" key="7">
    <source>
        <dbReference type="ARBA" id="ARBA00022691"/>
    </source>
</evidence>
<evidence type="ECO:0000313" key="20">
    <source>
        <dbReference type="Proteomes" id="UP001055460"/>
    </source>
</evidence>
<keyword evidence="7 15" id="KW-0949">S-adenosyl-L-methionine</keyword>
<evidence type="ECO:0000256" key="11">
    <source>
        <dbReference type="ARBA" id="ARBA00023014"/>
    </source>
</evidence>
<dbReference type="GO" id="GO:0051989">
    <property type="term" value="F:coproporphyrinogen dehydrogenase activity"/>
    <property type="evidence" value="ECO:0007669"/>
    <property type="project" value="UniProtKB-EC"/>
</dbReference>
<evidence type="ECO:0000256" key="9">
    <source>
        <dbReference type="ARBA" id="ARBA00023002"/>
    </source>
</evidence>